<comment type="caution">
    <text evidence="2">The sequence shown here is derived from an EMBL/GenBank/DDBJ whole genome shotgun (WGS) entry which is preliminary data.</text>
</comment>
<gene>
    <name evidence="2" type="ORF">CEXT_551801</name>
</gene>
<dbReference type="AlphaFoldDB" id="A0AAV4R6Z0"/>
<name>A0AAV4R6Z0_CAEEX</name>
<sequence length="105" mass="11781">MPPYLFDGLQLGRRLRFHVLSSTVITSDMSGQRGSPVSTFSLSPSRLYLERIFLTVSSDRVRNVMLARLRRQGERAPPVTPGTGSGNNPDKPEKREIKDILLVNK</sequence>
<feature type="region of interest" description="Disordered" evidence="1">
    <location>
        <begin position="70"/>
        <end position="105"/>
    </location>
</feature>
<evidence type="ECO:0000256" key="1">
    <source>
        <dbReference type="SAM" id="MobiDB-lite"/>
    </source>
</evidence>
<accession>A0AAV4R6Z0</accession>
<reference evidence="2 3" key="1">
    <citation type="submission" date="2021-06" db="EMBL/GenBank/DDBJ databases">
        <title>Caerostris extrusa draft genome.</title>
        <authorList>
            <person name="Kono N."/>
            <person name="Arakawa K."/>
        </authorList>
    </citation>
    <scope>NUCLEOTIDE SEQUENCE [LARGE SCALE GENOMIC DNA]</scope>
</reference>
<feature type="compositionally biased region" description="Basic and acidic residues" evidence="1">
    <location>
        <begin position="90"/>
        <end position="99"/>
    </location>
</feature>
<dbReference type="Proteomes" id="UP001054945">
    <property type="component" value="Unassembled WGS sequence"/>
</dbReference>
<protein>
    <submittedName>
        <fullName evidence="2">Uncharacterized protein</fullName>
    </submittedName>
</protein>
<evidence type="ECO:0000313" key="3">
    <source>
        <dbReference type="Proteomes" id="UP001054945"/>
    </source>
</evidence>
<keyword evidence="3" id="KW-1185">Reference proteome</keyword>
<organism evidence="2 3">
    <name type="scientific">Caerostris extrusa</name>
    <name type="common">Bark spider</name>
    <name type="synonym">Caerostris bankana</name>
    <dbReference type="NCBI Taxonomy" id="172846"/>
    <lineage>
        <taxon>Eukaryota</taxon>
        <taxon>Metazoa</taxon>
        <taxon>Ecdysozoa</taxon>
        <taxon>Arthropoda</taxon>
        <taxon>Chelicerata</taxon>
        <taxon>Arachnida</taxon>
        <taxon>Araneae</taxon>
        <taxon>Araneomorphae</taxon>
        <taxon>Entelegynae</taxon>
        <taxon>Araneoidea</taxon>
        <taxon>Araneidae</taxon>
        <taxon>Caerostris</taxon>
    </lineage>
</organism>
<proteinExistence type="predicted"/>
<evidence type="ECO:0000313" key="2">
    <source>
        <dbReference type="EMBL" id="GIY17137.1"/>
    </source>
</evidence>
<dbReference type="EMBL" id="BPLR01007468">
    <property type="protein sequence ID" value="GIY17137.1"/>
    <property type="molecule type" value="Genomic_DNA"/>
</dbReference>